<dbReference type="Pfam" id="PF07336">
    <property type="entry name" value="ABATE"/>
    <property type="match status" value="1"/>
</dbReference>
<dbReference type="InterPro" id="IPR010852">
    <property type="entry name" value="ABATE"/>
</dbReference>
<gene>
    <name evidence="1" type="ORF">VXC91_35795</name>
</gene>
<dbReference type="EMBL" id="JAYWVC010000207">
    <property type="protein sequence ID" value="MED7827140.1"/>
    <property type="molecule type" value="Genomic_DNA"/>
</dbReference>
<sequence>MSGSGTVRYAIESAPGGLAFVQELMNTISAGKPRTRDLLTDLAEAQAWLDQALEQWSRTTGTSMARIELDHGDQEQLRAFRDDLRRAAGQGRDDTLPPLRTASIAMQLGGSGEVHPEPRGTGWRRVAALALIEIFQAQQ</sequence>
<reference evidence="1" key="1">
    <citation type="submission" date="2024-01" db="EMBL/GenBank/DDBJ databases">
        <title>First draft genome sequence data of TA4-1, the type strain of Gram-positive actinobacterium Streptomyces chiangmaiensis.</title>
        <authorList>
            <person name="Yasawong M."/>
            <person name="Nantapong N."/>
        </authorList>
    </citation>
    <scope>NUCLEOTIDE SEQUENCE</scope>
    <source>
        <strain evidence="1">TA4-1</strain>
    </source>
</reference>
<comment type="caution">
    <text evidence="1">The sequence shown here is derived from an EMBL/GenBank/DDBJ whole genome shotgun (WGS) entry which is preliminary data.</text>
</comment>
<evidence type="ECO:0000313" key="2">
    <source>
        <dbReference type="Proteomes" id="UP001333996"/>
    </source>
</evidence>
<dbReference type="Proteomes" id="UP001333996">
    <property type="component" value="Unassembled WGS sequence"/>
</dbReference>
<evidence type="ECO:0000313" key="1">
    <source>
        <dbReference type="EMBL" id="MED7827140.1"/>
    </source>
</evidence>
<protein>
    <submittedName>
        <fullName evidence="1">ABATE domain-containing protein</fullName>
    </submittedName>
</protein>
<accession>A0ABU7FTA7</accession>
<name>A0ABU7FTA7_9ACTN</name>
<proteinExistence type="predicted"/>
<dbReference type="RefSeq" id="WP_329511526.1">
    <property type="nucleotide sequence ID" value="NZ_JAYWVC010000207.1"/>
</dbReference>
<organism evidence="1 2">
    <name type="scientific">Streptomyces chiangmaiensis</name>
    <dbReference type="NCBI Taxonomy" id="766497"/>
    <lineage>
        <taxon>Bacteria</taxon>
        <taxon>Bacillati</taxon>
        <taxon>Actinomycetota</taxon>
        <taxon>Actinomycetes</taxon>
        <taxon>Kitasatosporales</taxon>
        <taxon>Streptomycetaceae</taxon>
        <taxon>Streptomyces</taxon>
    </lineage>
</organism>
<dbReference type="SUPFAM" id="SSF160904">
    <property type="entry name" value="Jann2411-like"/>
    <property type="match status" value="1"/>
</dbReference>
<dbReference type="InterPro" id="IPR023286">
    <property type="entry name" value="ABATE_dom_sf"/>
</dbReference>
<keyword evidence="2" id="KW-1185">Reference proteome</keyword>
<feature type="non-terminal residue" evidence="1">
    <location>
        <position position="139"/>
    </location>
</feature>